<feature type="region of interest" description="Disordered" evidence="1">
    <location>
        <begin position="225"/>
        <end position="250"/>
    </location>
</feature>
<feature type="domain" description="Zona occludens toxin N-terminal" evidence="3">
    <location>
        <begin position="50"/>
        <end position="178"/>
    </location>
</feature>
<evidence type="ECO:0000313" key="5">
    <source>
        <dbReference type="Proteomes" id="UP000248395"/>
    </source>
</evidence>
<keyword evidence="2" id="KW-0472">Membrane</keyword>
<evidence type="ECO:0000256" key="2">
    <source>
        <dbReference type="SAM" id="Phobius"/>
    </source>
</evidence>
<sequence>MIYLITATPGSGKTLFTLQWLKEKADNENRQVYYSGIPLSDKGKELLGWIELEDPEKWFELPAEAIVVIDECQRIFGVRRSGGVVPKHVSMFETHRHLGIDVVLITQHPSLMDAHIRKLVGTHRHLVRQFGAQRSTLLTWQEGCQENPNSRSATKSCLDNKVFVFPKEVYSWYKSAEAHTHKFQMPKKLKQLLILAVFVLFALGFLGWKLYQMFWVTPHQMQAQLAPGAPNPQQSGAGSPLQGGAVSAGGKPPKTILMAIQERIPRIPEAPETAPRYDDLAVPRTFPRIVACIASTKKCGCFTQQGTPVDLPLDKCKARVERSEFDPYVDEQQGRRDDRYAEPRNVVPETQQPRQTPLQGRQSPVNSQFAVMGDSDPQGNRFDDLRQHPGLTMKRRAASAAN</sequence>
<accession>A0A318JMN0</accession>
<dbReference type="OrthoDB" id="8809170at2"/>
<reference evidence="4 5" key="1">
    <citation type="submission" date="2018-05" db="EMBL/GenBank/DDBJ databases">
        <title>Genomic Encyclopedia of Type Strains, Phase IV (KMG-IV): sequencing the most valuable type-strain genomes for metagenomic binning, comparative biology and taxonomic classification.</title>
        <authorList>
            <person name="Goeker M."/>
        </authorList>
    </citation>
    <scope>NUCLEOTIDE SEQUENCE [LARGE SCALE GENOMIC DNA]</scope>
    <source>
        <strain evidence="4 5">DSM 25134</strain>
    </source>
</reference>
<dbReference type="EMBL" id="QJKC01000001">
    <property type="protein sequence ID" value="PXX51200.1"/>
    <property type="molecule type" value="Genomic_DNA"/>
</dbReference>
<dbReference type="InterPro" id="IPR008900">
    <property type="entry name" value="Zot_N"/>
</dbReference>
<evidence type="ECO:0000256" key="1">
    <source>
        <dbReference type="SAM" id="MobiDB-lite"/>
    </source>
</evidence>
<keyword evidence="2" id="KW-1133">Transmembrane helix</keyword>
<dbReference type="AlphaFoldDB" id="A0A318JMN0"/>
<dbReference type="Pfam" id="PF05707">
    <property type="entry name" value="Zot"/>
    <property type="match status" value="1"/>
</dbReference>
<feature type="compositionally biased region" description="Basic and acidic residues" evidence="1">
    <location>
        <begin position="332"/>
        <end position="342"/>
    </location>
</feature>
<comment type="caution">
    <text evidence="4">The sequence shown here is derived from an EMBL/GenBank/DDBJ whole genome shotgun (WGS) entry which is preliminary data.</text>
</comment>
<dbReference type="SUPFAM" id="SSF52540">
    <property type="entry name" value="P-loop containing nucleoside triphosphate hydrolases"/>
    <property type="match status" value="1"/>
</dbReference>
<dbReference type="InterPro" id="IPR027417">
    <property type="entry name" value="P-loop_NTPase"/>
</dbReference>
<feature type="region of interest" description="Disordered" evidence="1">
    <location>
        <begin position="327"/>
        <end position="402"/>
    </location>
</feature>
<name>A0A318JMN0_9NEIS</name>
<organism evidence="4 5">
    <name type="scientific">Aquitalea magnusonii</name>
    <dbReference type="NCBI Taxonomy" id="332411"/>
    <lineage>
        <taxon>Bacteria</taxon>
        <taxon>Pseudomonadati</taxon>
        <taxon>Pseudomonadota</taxon>
        <taxon>Betaproteobacteria</taxon>
        <taxon>Neisseriales</taxon>
        <taxon>Chromobacteriaceae</taxon>
        <taxon>Aquitalea</taxon>
    </lineage>
</organism>
<evidence type="ECO:0000259" key="3">
    <source>
        <dbReference type="Pfam" id="PF05707"/>
    </source>
</evidence>
<gene>
    <name evidence="4" type="ORF">DFR38_101262</name>
</gene>
<feature type="compositionally biased region" description="Basic residues" evidence="1">
    <location>
        <begin position="393"/>
        <end position="402"/>
    </location>
</feature>
<dbReference type="Gene3D" id="3.40.50.300">
    <property type="entry name" value="P-loop containing nucleotide triphosphate hydrolases"/>
    <property type="match status" value="1"/>
</dbReference>
<dbReference type="Proteomes" id="UP000248395">
    <property type="component" value="Unassembled WGS sequence"/>
</dbReference>
<keyword evidence="2" id="KW-0812">Transmembrane</keyword>
<keyword evidence="5" id="KW-1185">Reference proteome</keyword>
<evidence type="ECO:0000313" key="4">
    <source>
        <dbReference type="EMBL" id="PXX51200.1"/>
    </source>
</evidence>
<feature type="compositionally biased region" description="Polar residues" evidence="1">
    <location>
        <begin position="348"/>
        <end position="369"/>
    </location>
</feature>
<dbReference type="RefSeq" id="WP_110312880.1">
    <property type="nucleotide sequence ID" value="NZ_QJKC01000001.1"/>
</dbReference>
<proteinExistence type="predicted"/>
<feature type="transmembrane region" description="Helical" evidence="2">
    <location>
        <begin position="192"/>
        <end position="211"/>
    </location>
</feature>
<protein>
    <submittedName>
        <fullName evidence="4">Zonular occludens toxin Zot</fullName>
    </submittedName>
</protein>